<comment type="caution">
    <text evidence="2">The sequence shown here is derived from an EMBL/GenBank/DDBJ whole genome shotgun (WGS) entry which is preliminary data.</text>
</comment>
<name>A0A6V8LBF1_9ACTN</name>
<dbReference type="AlphaFoldDB" id="A0A6V8LBF1"/>
<organism evidence="2 3">
    <name type="scientific">Phytohabitans rumicis</name>
    <dbReference type="NCBI Taxonomy" id="1076125"/>
    <lineage>
        <taxon>Bacteria</taxon>
        <taxon>Bacillati</taxon>
        <taxon>Actinomycetota</taxon>
        <taxon>Actinomycetes</taxon>
        <taxon>Micromonosporales</taxon>
        <taxon>Micromonosporaceae</taxon>
    </lineage>
</organism>
<keyword evidence="1" id="KW-1133">Transmembrane helix</keyword>
<feature type="transmembrane region" description="Helical" evidence="1">
    <location>
        <begin position="118"/>
        <end position="137"/>
    </location>
</feature>
<feature type="transmembrane region" description="Helical" evidence="1">
    <location>
        <begin position="178"/>
        <end position="202"/>
    </location>
</feature>
<proteinExistence type="predicted"/>
<keyword evidence="3" id="KW-1185">Reference proteome</keyword>
<gene>
    <name evidence="2" type="ORF">Prum_081850</name>
</gene>
<evidence type="ECO:0000256" key="1">
    <source>
        <dbReference type="SAM" id="Phobius"/>
    </source>
</evidence>
<keyword evidence="1" id="KW-0472">Membrane</keyword>
<evidence type="ECO:0000313" key="2">
    <source>
        <dbReference type="EMBL" id="GFJ94543.1"/>
    </source>
</evidence>
<reference evidence="2 3" key="2">
    <citation type="submission" date="2020-03" db="EMBL/GenBank/DDBJ databases">
        <authorList>
            <person name="Ichikawa N."/>
            <person name="Kimura A."/>
            <person name="Kitahashi Y."/>
            <person name="Uohara A."/>
        </authorList>
    </citation>
    <scope>NUCLEOTIDE SEQUENCE [LARGE SCALE GENOMIC DNA]</scope>
    <source>
        <strain evidence="2 3">NBRC 108638</strain>
    </source>
</reference>
<feature type="transmembrane region" description="Helical" evidence="1">
    <location>
        <begin position="214"/>
        <end position="237"/>
    </location>
</feature>
<accession>A0A6V8LBF1</accession>
<sequence length="332" mass="34581">MYGTLALFWTATGRGFPFGENDPDGDASLLRGLPAEAGAPLFAAVLVATAVAAVGMAGQPRVRLRGAPRTLLLAFGWTVVAALLLVVPDARLLTVAGYAPMLVIGAPFGWPDVDYAEIFTWPLANMAFSVAGGLLLARALLSWQFRTAGACVSCGRSGRARGWASVGSAARWGRWATYLAAAIPVAYALTRFAWLAAALLGWSDGHLEEFDGDAVVWVGAGLGAFAVVGAVLTVGLVRPWGEVFPRWVVGLAGRRVPVMLAVVPATVVAVFVTSASLGLLTSGVLWDLAAGEGSWLALPMLLWPAWGAALALATLAHYLRRRGACPRCGLSG</sequence>
<feature type="transmembrane region" description="Helical" evidence="1">
    <location>
        <begin position="39"/>
        <end position="58"/>
    </location>
</feature>
<keyword evidence="1" id="KW-0812">Transmembrane</keyword>
<dbReference type="EMBL" id="BLPG01000001">
    <property type="protein sequence ID" value="GFJ94543.1"/>
    <property type="molecule type" value="Genomic_DNA"/>
</dbReference>
<feature type="transmembrane region" description="Helical" evidence="1">
    <location>
        <begin position="300"/>
        <end position="319"/>
    </location>
</feature>
<feature type="transmembrane region" description="Helical" evidence="1">
    <location>
        <begin position="258"/>
        <end position="280"/>
    </location>
</feature>
<evidence type="ECO:0000313" key="3">
    <source>
        <dbReference type="Proteomes" id="UP000482960"/>
    </source>
</evidence>
<reference evidence="2 3" key="1">
    <citation type="submission" date="2020-03" db="EMBL/GenBank/DDBJ databases">
        <title>Whole genome shotgun sequence of Phytohabitans rumicis NBRC 108638.</title>
        <authorList>
            <person name="Komaki H."/>
            <person name="Tamura T."/>
        </authorList>
    </citation>
    <scope>NUCLEOTIDE SEQUENCE [LARGE SCALE GENOMIC DNA]</scope>
    <source>
        <strain evidence="2 3">NBRC 108638</strain>
    </source>
</reference>
<feature type="transmembrane region" description="Helical" evidence="1">
    <location>
        <begin position="70"/>
        <end position="87"/>
    </location>
</feature>
<dbReference type="Proteomes" id="UP000482960">
    <property type="component" value="Unassembled WGS sequence"/>
</dbReference>
<protein>
    <submittedName>
        <fullName evidence="2">Uncharacterized protein</fullName>
    </submittedName>
</protein>